<keyword evidence="12" id="KW-1185">Reference proteome</keyword>
<dbReference type="GO" id="GO:0009003">
    <property type="term" value="F:signal peptidase activity"/>
    <property type="evidence" value="ECO:0007669"/>
    <property type="project" value="UniProtKB-EC"/>
</dbReference>
<dbReference type="PROSITE" id="PS00501">
    <property type="entry name" value="SPASE_I_1"/>
    <property type="match status" value="1"/>
</dbReference>
<keyword evidence="8" id="KW-1133">Transmembrane helix</keyword>
<feature type="active site" evidence="7">
    <location>
        <position position="73"/>
    </location>
</feature>
<evidence type="ECO:0000313" key="11">
    <source>
        <dbReference type="EMBL" id="SDK61136.1"/>
    </source>
</evidence>
<dbReference type="EMBL" id="FNFX01000003">
    <property type="protein sequence ID" value="SDK61136.1"/>
    <property type="molecule type" value="Genomic_DNA"/>
</dbReference>
<dbReference type="PANTHER" id="PTHR43390:SF1">
    <property type="entry name" value="CHLOROPLAST PROCESSING PEPTIDASE"/>
    <property type="match status" value="1"/>
</dbReference>
<evidence type="ECO:0000256" key="3">
    <source>
        <dbReference type="ARBA" id="ARBA00013208"/>
    </source>
</evidence>
<dbReference type="GO" id="GO:0016020">
    <property type="term" value="C:membrane"/>
    <property type="evidence" value="ECO:0007669"/>
    <property type="project" value="UniProtKB-SubCell"/>
</dbReference>
<feature type="transmembrane region" description="Helical" evidence="8">
    <location>
        <begin position="5"/>
        <end position="25"/>
    </location>
</feature>
<comment type="subcellular location">
    <subcellularLocation>
        <location evidence="9">Membrane</location>
        <topology evidence="9">Single-pass type II membrane protein</topology>
    </subcellularLocation>
</comment>
<evidence type="ECO:0000313" key="12">
    <source>
        <dbReference type="Proteomes" id="UP000198629"/>
    </source>
</evidence>
<dbReference type="InterPro" id="IPR000223">
    <property type="entry name" value="Pept_S26A_signal_pept_1"/>
</dbReference>
<accession>A0A1G9DB54</accession>
<protein>
    <recommendedName>
        <fullName evidence="4 8">Signal peptidase I</fullName>
        <ecNumber evidence="3 8">3.4.21.89</ecNumber>
    </recommendedName>
</protein>
<dbReference type="Proteomes" id="UP000198629">
    <property type="component" value="Unassembled WGS sequence"/>
</dbReference>
<comment type="catalytic activity">
    <reaction evidence="1 8">
        <text>Cleavage of hydrophobic, N-terminal signal or leader sequences from secreted and periplasmic proteins.</text>
        <dbReference type="EC" id="3.4.21.89"/>
    </reaction>
</comment>
<dbReference type="Pfam" id="PF10502">
    <property type="entry name" value="Peptidase_S26"/>
    <property type="match status" value="1"/>
</dbReference>
<dbReference type="NCBIfam" id="TIGR02227">
    <property type="entry name" value="sigpep_I_bact"/>
    <property type="match status" value="1"/>
</dbReference>
<feature type="active site" evidence="7">
    <location>
        <position position="128"/>
    </location>
</feature>
<organism evidence="11 12">
    <name type="scientific">Methylophilus rhizosphaerae</name>
    <dbReference type="NCBI Taxonomy" id="492660"/>
    <lineage>
        <taxon>Bacteria</taxon>
        <taxon>Pseudomonadati</taxon>
        <taxon>Pseudomonadota</taxon>
        <taxon>Betaproteobacteria</taxon>
        <taxon>Nitrosomonadales</taxon>
        <taxon>Methylophilaceae</taxon>
        <taxon>Methylophilus</taxon>
    </lineage>
</organism>
<dbReference type="InterPro" id="IPR019757">
    <property type="entry name" value="Pept_S26A_signal_pept_1_Lys-AS"/>
</dbReference>
<dbReference type="GO" id="GO:0004252">
    <property type="term" value="F:serine-type endopeptidase activity"/>
    <property type="evidence" value="ECO:0007669"/>
    <property type="project" value="InterPro"/>
</dbReference>
<dbReference type="InterPro" id="IPR036286">
    <property type="entry name" value="LexA/Signal_pep-like_sf"/>
</dbReference>
<keyword evidence="8" id="KW-0472">Membrane</keyword>
<evidence type="ECO:0000256" key="7">
    <source>
        <dbReference type="PIRSR" id="PIRSR600223-1"/>
    </source>
</evidence>
<sequence>MYFAIFMLVILLVSGIIWLLDILILRKQRQAGALGDVPDPWYVEYSKSFFPVILLVFVVRSFIVEPFKIPSGSMMPTLLAGDYILVNKFTYGLRVPILNNVFYPVGEPKRGDVFVFHYPPDPSIDYIKRVIGLPGDQIQYRDKQLTINDKVINLDFIAPYKYALNVNDDSGSAREVDVTASRLSEQLGDVKHDVLIHDIMNQYMPGSPGYRLMQGETVTVPAGHFFAMGDNRDNSSDSRVWGFVSEKHLVGRAFFIWFNFDQWRRIGQSIG</sequence>
<name>A0A1G9DB54_9PROT</name>
<evidence type="ECO:0000256" key="9">
    <source>
        <dbReference type="RuleBase" id="RU362042"/>
    </source>
</evidence>
<evidence type="ECO:0000256" key="1">
    <source>
        <dbReference type="ARBA" id="ARBA00000677"/>
    </source>
</evidence>
<dbReference type="PRINTS" id="PR00727">
    <property type="entry name" value="LEADERPTASE"/>
</dbReference>
<dbReference type="EC" id="3.4.21.89" evidence="3 8"/>
<dbReference type="InterPro" id="IPR019533">
    <property type="entry name" value="Peptidase_S26"/>
</dbReference>
<reference evidence="12" key="1">
    <citation type="submission" date="2016-10" db="EMBL/GenBank/DDBJ databases">
        <authorList>
            <person name="Varghese N."/>
            <person name="Submissions S."/>
        </authorList>
    </citation>
    <scope>NUCLEOTIDE SEQUENCE [LARGE SCALE GENOMIC DNA]</scope>
    <source>
        <strain evidence="12">CBMB127</strain>
    </source>
</reference>
<gene>
    <name evidence="11" type="ORF">SAMN05192566_1886</name>
</gene>
<evidence type="ECO:0000259" key="10">
    <source>
        <dbReference type="Pfam" id="PF10502"/>
    </source>
</evidence>
<evidence type="ECO:0000256" key="5">
    <source>
        <dbReference type="ARBA" id="ARBA00022670"/>
    </source>
</evidence>
<dbReference type="SUPFAM" id="SSF51306">
    <property type="entry name" value="LexA/Signal peptidase"/>
    <property type="match status" value="1"/>
</dbReference>
<evidence type="ECO:0000256" key="4">
    <source>
        <dbReference type="ARBA" id="ARBA00019232"/>
    </source>
</evidence>
<dbReference type="PROSITE" id="PS00760">
    <property type="entry name" value="SPASE_I_2"/>
    <property type="match status" value="1"/>
</dbReference>
<comment type="similarity">
    <text evidence="2 9">Belongs to the peptidase S26 family.</text>
</comment>
<dbReference type="RefSeq" id="WP_091471866.1">
    <property type="nucleotide sequence ID" value="NZ_FNFX01000003.1"/>
</dbReference>
<keyword evidence="5 8" id="KW-0645">Protease</keyword>
<feature type="domain" description="Peptidase S26" evidence="10">
    <location>
        <begin position="44"/>
        <end position="258"/>
    </location>
</feature>
<dbReference type="InterPro" id="IPR019756">
    <property type="entry name" value="Pept_S26A_signal_pept_1_Ser-AS"/>
</dbReference>
<evidence type="ECO:0000256" key="2">
    <source>
        <dbReference type="ARBA" id="ARBA00009370"/>
    </source>
</evidence>
<evidence type="ECO:0000256" key="6">
    <source>
        <dbReference type="ARBA" id="ARBA00022801"/>
    </source>
</evidence>
<keyword evidence="6 8" id="KW-0378">Hydrolase</keyword>
<proteinExistence type="inferred from homology"/>
<dbReference type="GO" id="GO:0006465">
    <property type="term" value="P:signal peptide processing"/>
    <property type="evidence" value="ECO:0007669"/>
    <property type="project" value="InterPro"/>
</dbReference>
<evidence type="ECO:0000256" key="8">
    <source>
        <dbReference type="RuleBase" id="RU003993"/>
    </source>
</evidence>
<dbReference type="PANTHER" id="PTHR43390">
    <property type="entry name" value="SIGNAL PEPTIDASE I"/>
    <property type="match status" value="1"/>
</dbReference>
<dbReference type="AlphaFoldDB" id="A0A1G9DB54"/>
<keyword evidence="8" id="KW-0812">Transmembrane</keyword>
<dbReference type="CDD" id="cd06530">
    <property type="entry name" value="S26_SPase_I"/>
    <property type="match status" value="1"/>
</dbReference>
<dbReference type="OrthoDB" id="9815782at2"/>
<dbReference type="STRING" id="492660.SAMN05192566_1886"/>
<dbReference type="Gene3D" id="2.10.109.10">
    <property type="entry name" value="Umud Fragment, subunit A"/>
    <property type="match status" value="1"/>
</dbReference>